<dbReference type="RefSeq" id="WP_095068795.1">
    <property type="nucleotide sequence ID" value="NZ_LT899436.1"/>
</dbReference>
<evidence type="ECO:0000259" key="1">
    <source>
        <dbReference type="PROSITE" id="PS52015"/>
    </source>
</evidence>
<sequence length="223" mass="25644">MKDLRWLLLCLLYAQIVTSQSNKTCEKQKTILIEDLNYINKCKVENKFDKNQSARRIVLGFNAQKRRFLRKRRKELAKTLNSITSKGISKEKNAELSVNVDISDSKEVFTFQNVDKLPVFENCTNSSDNLRCFNVSIGSFIQENFEYPEEAIEDEIVGKVTINFIINKEGKVEAIEATNENNEKNILTKYSKQLISKLSRVKPAVKNGKPVAVSYELYLDFSL</sequence>
<evidence type="ECO:0000313" key="3">
    <source>
        <dbReference type="Proteomes" id="UP000215214"/>
    </source>
</evidence>
<name>A0A238U610_9FLAO</name>
<dbReference type="Pfam" id="PF03544">
    <property type="entry name" value="TonB_C"/>
    <property type="match status" value="1"/>
</dbReference>
<dbReference type="PROSITE" id="PS52015">
    <property type="entry name" value="TONB_CTD"/>
    <property type="match status" value="1"/>
</dbReference>
<dbReference type="EMBL" id="LT899436">
    <property type="protein sequence ID" value="SNR13924.1"/>
    <property type="molecule type" value="Genomic_DNA"/>
</dbReference>
<dbReference type="Gene3D" id="3.30.1150.10">
    <property type="match status" value="1"/>
</dbReference>
<dbReference type="OrthoDB" id="795337at2"/>
<dbReference type="Proteomes" id="UP000215214">
    <property type="component" value="Chromosome TJEJU"/>
</dbReference>
<dbReference type="InterPro" id="IPR037682">
    <property type="entry name" value="TonB_C"/>
</dbReference>
<reference evidence="2 3" key="1">
    <citation type="submission" date="2017-07" db="EMBL/GenBank/DDBJ databases">
        <authorList>
            <person name="Sun Z.S."/>
            <person name="Albrecht U."/>
            <person name="Echele G."/>
            <person name="Lee C.C."/>
        </authorList>
    </citation>
    <scope>NUCLEOTIDE SEQUENCE [LARGE SCALE GENOMIC DNA]</scope>
    <source>
        <strain evidence="3">type strain: KCTC 22618</strain>
    </source>
</reference>
<dbReference type="GO" id="GO:0055085">
    <property type="term" value="P:transmembrane transport"/>
    <property type="evidence" value="ECO:0007669"/>
    <property type="project" value="InterPro"/>
</dbReference>
<protein>
    <submittedName>
        <fullName evidence="2">TonB family protein</fullName>
    </submittedName>
</protein>
<accession>A0A238U610</accession>
<organism evidence="2 3">
    <name type="scientific">Tenacibaculum jejuense</name>
    <dbReference type="NCBI Taxonomy" id="584609"/>
    <lineage>
        <taxon>Bacteria</taxon>
        <taxon>Pseudomonadati</taxon>
        <taxon>Bacteroidota</taxon>
        <taxon>Flavobacteriia</taxon>
        <taxon>Flavobacteriales</taxon>
        <taxon>Flavobacteriaceae</taxon>
        <taxon>Tenacibaculum</taxon>
    </lineage>
</organism>
<dbReference type="SUPFAM" id="SSF74653">
    <property type="entry name" value="TolA/TonB C-terminal domain"/>
    <property type="match status" value="1"/>
</dbReference>
<dbReference type="AlphaFoldDB" id="A0A238U610"/>
<dbReference type="KEGG" id="tje:TJEJU_0116"/>
<evidence type="ECO:0000313" key="2">
    <source>
        <dbReference type="EMBL" id="SNR13924.1"/>
    </source>
</evidence>
<feature type="domain" description="TonB C-terminal" evidence="1">
    <location>
        <begin position="132"/>
        <end position="223"/>
    </location>
</feature>
<keyword evidence="3" id="KW-1185">Reference proteome</keyword>
<proteinExistence type="predicted"/>
<gene>
    <name evidence="2" type="ORF">TJEJU_0116</name>
</gene>